<dbReference type="EMBL" id="JAAIUW010000002">
    <property type="protein sequence ID" value="KAF7841538.1"/>
    <property type="molecule type" value="Genomic_DNA"/>
</dbReference>
<dbReference type="Proteomes" id="UP000634136">
    <property type="component" value="Unassembled WGS sequence"/>
</dbReference>
<protein>
    <submittedName>
        <fullName evidence="2">Uncharacterized protein</fullName>
    </submittedName>
</protein>
<keyword evidence="3" id="KW-1185">Reference proteome</keyword>
<evidence type="ECO:0000256" key="1">
    <source>
        <dbReference type="SAM" id="MobiDB-lite"/>
    </source>
</evidence>
<reference evidence="2" key="1">
    <citation type="submission" date="2020-09" db="EMBL/GenBank/DDBJ databases">
        <title>Genome-Enabled Discovery of Anthraquinone Biosynthesis in Senna tora.</title>
        <authorList>
            <person name="Kang S.-H."/>
            <person name="Pandey R.P."/>
            <person name="Lee C.-M."/>
            <person name="Sim J.-S."/>
            <person name="Jeong J.-T."/>
            <person name="Choi B.-S."/>
            <person name="Jung M."/>
            <person name="Ginzburg D."/>
            <person name="Zhao K."/>
            <person name="Won S.Y."/>
            <person name="Oh T.-J."/>
            <person name="Yu Y."/>
            <person name="Kim N.-H."/>
            <person name="Lee O.R."/>
            <person name="Lee T.-H."/>
            <person name="Bashyal P."/>
            <person name="Kim T.-S."/>
            <person name="Lee W.-H."/>
            <person name="Kawkins C."/>
            <person name="Kim C.-K."/>
            <person name="Kim J.S."/>
            <person name="Ahn B.O."/>
            <person name="Rhee S.Y."/>
            <person name="Sohng J.K."/>
        </authorList>
    </citation>
    <scope>NUCLEOTIDE SEQUENCE</scope>
    <source>
        <tissue evidence="2">Leaf</tissue>
    </source>
</reference>
<comment type="caution">
    <text evidence="2">The sequence shown here is derived from an EMBL/GenBank/DDBJ whole genome shotgun (WGS) entry which is preliminary data.</text>
</comment>
<name>A0A834X9D8_9FABA</name>
<gene>
    <name evidence="2" type="ORF">G2W53_003836</name>
</gene>
<proteinExistence type="predicted"/>
<feature type="region of interest" description="Disordered" evidence="1">
    <location>
        <begin position="1"/>
        <end position="28"/>
    </location>
</feature>
<accession>A0A834X9D8</accession>
<sequence>MPPWWTPCIASADEKQPPMTTLKFRRGS</sequence>
<dbReference type="AlphaFoldDB" id="A0A834X9D8"/>
<evidence type="ECO:0000313" key="2">
    <source>
        <dbReference type="EMBL" id="KAF7841538.1"/>
    </source>
</evidence>
<organism evidence="2 3">
    <name type="scientific">Senna tora</name>
    <dbReference type="NCBI Taxonomy" id="362788"/>
    <lineage>
        <taxon>Eukaryota</taxon>
        <taxon>Viridiplantae</taxon>
        <taxon>Streptophyta</taxon>
        <taxon>Embryophyta</taxon>
        <taxon>Tracheophyta</taxon>
        <taxon>Spermatophyta</taxon>
        <taxon>Magnoliopsida</taxon>
        <taxon>eudicotyledons</taxon>
        <taxon>Gunneridae</taxon>
        <taxon>Pentapetalae</taxon>
        <taxon>rosids</taxon>
        <taxon>fabids</taxon>
        <taxon>Fabales</taxon>
        <taxon>Fabaceae</taxon>
        <taxon>Caesalpinioideae</taxon>
        <taxon>Cassia clade</taxon>
        <taxon>Senna</taxon>
    </lineage>
</organism>
<evidence type="ECO:0000313" key="3">
    <source>
        <dbReference type="Proteomes" id="UP000634136"/>
    </source>
</evidence>